<dbReference type="Gene3D" id="2.40.330.10">
    <property type="entry name" value="DNA-binding pseudobarrel domain"/>
    <property type="match status" value="1"/>
</dbReference>
<feature type="region of interest" description="Disordered" evidence="6">
    <location>
        <begin position="101"/>
        <end position="123"/>
    </location>
</feature>
<dbReference type="PANTHER" id="PTHR31391">
    <property type="entry name" value="B3 DOMAIN-CONTAINING PROTEIN OS11G0197600-RELATED"/>
    <property type="match status" value="1"/>
</dbReference>
<dbReference type="PROSITE" id="PS50863">
    <property type="entry name" value="B3"/>
    <property type="match status" value="1"/>
</dbReference>
<dbReference type="InterPro" id="IPR044837">
    <property type="entry name" value="REM16-like"/>
</dbReference>
<dbReference type="InterPro" id="IPR015300">
    <property type="entry name" value="DNA-bd_pseudobarrel_sf"/>
</dbReference>
<keyword evidence="5" id="KW-0539">Nucleus</keyword>
<dbReference type="GO" id="GO:0003677">
    <property type="term" value="F:DNA binding"/>
    <property type="evidence" value="ECO:0007669"/>
    <property type="project" value="UniProtKB-KW"/>
</dbReference>
<keyword evidence="2" id="KW-0805">Transcription regulation</keyword>
<evidence type="ECO:0000256" key="4">
    <source>
        <dbReference type="ARBA" id="ARBA00023163"/>
    </source>
</evidence>
<dbReference type="Pfam" id="PF02362">
    <property type="entry name" value="B3"/>
    <property type="match status" value="1"/>
</dbReference>
<dbReference type="PANTHER" id="PTHR31391:SF64">
    <property type="entry name" value="B3 DOMAIN-CONTAINING PROTEIN OS06G0112300"/>
    <property type="match status" value="1"/>
</dbReference>
<keyword evidence="4" id="KW-0804">Transcription</keyword>
<comment type="subcellular location">
    <subcellularLocation>
        <location evidence="1">Nucleus</location>
    </subcellularLocation>
</comment>
<dbReference type="GO" id="GO:0005634">
    <property type="term" value="C:nucleus"/>
    <property type="evidence" value="ECO:0007669"/>
    <property type="project" value="UniProtKB-SubCell"/>
</dbReference>
<dbReference type="InterPro" id="IPR003340">
    <property type="entry name" value="B3_DNA-bd"/>
</dbReference>
<dbReference type="AlphaFoldDB" id="R7WAA7"/>
<evidence type="ECO:0000256" key="1">
    <source>
        <dbReference type="ARBA" id="ARBA00004123"/>
    </source>
</evidence>
<organism evidence="7">
    <name type="scientific">Aegilops tauschii</name>
    <name type="common">Tausch's goatgrass</name>
    <name type="synonym">Aegilops squarrosa</name>
    <dbReference type="NCBI Taxonomy" id="37682"/>
    <lineage>
        <taxon>Eukaryota</taxon>
        <taxon>Viridiplantae</taxon>
        <taxon>Streptophyta</taxon>
        <taxon>Embryophyta</taxon>
        <taxon>Tracheophyta</taxon>
        <taxon>Spermatophyta</taxon>
        <taxon>Magnoliopsida</taxon>
        <taxon>Liliopsida</taxon>
        <taxon>Poales</taxon>
        <taxon>Poaceae</taxon>
        <taxon>BOP clade</taxon>
        <taxon>Pooideae</taxon>
        <taxon>Triticodae</taxon>
        <taxon>Triticeae</taxon>
        <taxon>Triticinae</taxon>
        <taxon>Aegilops</taxon>
    </lineage>
</organism>
<evidence type="ECO:0000256" key="5">
    <source>
        <dbReference type="ARBA" id="ARBA00023242"/>
    </source>
</evidence>
<dbReference type="EnsemblPlants" id="EMT14989">
    <property type="protein sequence ID" value="EMT14989"/>
    <property type="gene ID" value="F775_22546"/>
</dbReference>
<evidence type="ECO:0000313" key="7">
    <source>
        <dbReference type="EnsemblPlants" id="EMT14989"/>
    </source>
</evidence>
<feature type="compositionally biased region" description="Pro residues" evidence="6">
    <location>
        <begin position="106"/>
        <end position="116"/>
    </location>
</feature>
<evidence type="ECO:0000256" key="2">
    <source>
        <dbReference type="ARBA" id="ARBA00023015"/>
    </source>
</evidence>
<proteinExistence type="predicted"/>
<reference evidence="7" key="1">
    <citation type="submission" date="2015-06" db="UniProtKB">
        <authorList>
            <consortium name="EnsemblPlants"/>
        </authorList>
    </citation>
    <scope>IDENTIFICATION</scope>
</reference>
<keyword evidence="3" id="KW-0238">DNA-binding</keyword>
<dbReference type="SUPFAM" id="SSF101936">
    <property type="entry name" value="DNA-binding pseudobarrel domain"/>
    <property type="match status" value="1"/>
</dbReference>
<accession>R7WAA7</accession>
<name>R7WAA7_AEGTA</name>
<dbReference type="CDD" id="cd10017">
    <property type="entry name" value="B3_DNA"/>
    <property type="match status" value="1"/>
</dbReference>
<protein>
    <submittedName>
        <fullName evidence="7">B3 domain-containing protein</fullName>
    </submittedName>
</protein>
<evidence type="ECO:0000256" key="3">
    <source>
        <dbReference type="ARBA" id="ARBA00023125"/>
    </source>
</evidence>
<sequence length="123" mass="13812">MAASFIINWSCPDLLCFLRRTVQIIPTHFQRRLPARRAAVVLRCRGSSWILSYCGDTKLKRLDQGWEDFAVHNRLQVGDACVFELVSGYAGDGGKREVVACRSPRISPPKETPPTSPSWTSHP</sequence>
<evidence type="ECO:0000256" key="6">
    <source>
        <dbReference type="SAM" id="MobiDB-lite"/>
    </source>
</evidence>